<dbReference type="PANTHER" id="PTHR30036:SF7">
    <property type="entry name" value="ABC TRANSPORTER PERIPLASMIC-BINDING PROTEIN YPHF"/>
    <property type="match status" value="1"/>
</dbReference>
<proteinExistence type="inferred from homology"/>
<accession>A0ABN0YS65</accession>
<dbReference type="EMBL" id="BAAACX010000021">
    <property type="protein sequence ID" value="GAA0408085.1"/>
    <property type="molecule type" value="Genomic_DNA"/>
</dbReference>
<dbReference type="SUPFAM" id="SSF53822">
    <property type="entry name" value="Periplasmic binding protein-like I"/>
    <property type="match status" value="1"/>
</dbReference>
<protein>
    <submittedName>
        <fullName evidence="4">Sugar ABC transporter substrate-binding protein</fullName>
    </submittedName>
</protein>
<dbReference type="Pfam" id="PF13407">
    <property type="entry name" value="Peripla_BP_4"/>
    <property type="match status" value="1"/>
</dbReference>
<dbReference type="Gene3D" id="3.40.50.2300">
    <property type="match status" value="2"/>
</dbReference>
<evidence type="ECO:0000313" key="5">
    <source>
        <dbReference type="Proteomes" id="UP001500340"/>
    </source>
</evidence>
<organism evidence="4 5">
    <name type="scientific">Paenibacillus motobuensis</name>
    <dbReference type="NCBI Taxonomy" id="295324"/>
    <lineage>
        <taxon>Bacteria</taxon>
        <taxon>Bacillati</taxon>
        <taxon>Bacillota</taxon>
        <taxon>Bacilli</taxon>
        <taxon>Bacillales</taxon>
        <taxon>Paenibacillaceae</taxon>
        <taxon>Paenibacillus</taxon>
    </lineage>
</organism>
<dbReference type="InterPro" id="IPR050555">
    <property type="entry name" value="Bact_Solute-Bind_Prot2"/>
</dbReference>
<keyword evidence="5" id="KW-1185">Reference proteome</keyword>
<dbReference type="InterPro" id="IPR028082">
    <property type="entry name" value="Peripla_BP_I"/>
</dbReference>
<evidence type="ECO:0000313" key="4">
    <source>
        <dbReference type="EMBL" id="GAA0408085.1"/>
    </source>
</evidence>
<feature type="domain" description="Periplasmic binding protein" evidence="3">
    <location>
        <begin position="82"/>
        <end position="340"/>
    </location>
</feature>
<evidence type="ECO:0000256" key="2">
    <source>
        <dbReference type="ARBA" id="ARBA00007639"/>
    </source>
</evidence>
<evidence type="ECO:0000256" key="1">
    <source>
        <dbReference type="ARBA" id="ARBA00004196"/>
    </source>
</evidence>
<reference evidence="4 5" key="1">
    <citation type="journal article" date="2019" name="Int. J. Syst. Evol. Microbiol.">
        <title>The Global Catalogue of Microorganisms (GCM) 10K type strain sequencing project: providing services to taxonomists for standard genome sequencing and annotation.</title>
        <authorList>
            <consortium name="The Broad Institute Genomics Platform"/>
            <consortium name="The Broad Institute Genome Sequencing Center for Infectious Disease"/>
            <person name="Wu L."/>
            <person name="Ma J."/>
        </authorList>
    </citation>
    <scope>NUCLEOTIDE SEQUENCE [LARGE SCALE GENOMIC DNA]</scope>
    <source>
        <strain evidence="4 5">JCM 12774</strain>
    </source>
</reference>
<comment type="subcellular location">
    <subcellularLocation>
        <location evidence="1">Cell envelope</location>
    </subcellularLocation>
</comment>
<name>A0ABN0YS65_9BACL</name>
<comment type="caution">
    <text evidence="4">The sequence shown here is derived from an EMBL/GenBank/DDBJ whole genome shotgun (WGS) entry which is preliminary data.</text>
</comment>
<evidence type="ECO:0000259" key="3">
    <source>
        <dbReference type="Pfam" id="PF13407"/>
    </source>
</evidence>
<dbReference type="CDD" id="cd06305">
    <property type="entry name" value="PBP1_methylthioribose_binding-like"/>
    <property type="match status" value="1"/>
</dbReference>
<comment type="similarity">
    <text evidence="2">Belongs to the bacterial solute-binding protein 2 family.</text>
</comment>
<dbReference type="InterPro" id="IPR025997">
    <property type="entry name" value="SBP_2_dom"/>
</dbReference>
<dbReference type="Proteomes" id="UP001500340">
    <property type="component" value="Unassembled WGS sequence"/>
</dbReference>
<dbReference type="PANTHER" id="PTHR30036">
    <property type="entry name" value="D-XYLOSE-BINDING PERIPLASMIC PROTEIN"/>
    <property type="match status" value="1"/>
</dbReference>
<sequence>MYSFRNLYQNKGAGNVKYKFMKTLIISLLAIVLVVTGCSAGGGTNKGTNEGSNSSKNTAEKKVTVEGLPDAIKNKDNIRLMVVRKIGGDDHTAQYLAGAKQEGESMGVTVDTFTANGDTAKFHDAILQAVDKKYDGIIISHGDDAATVDEVKSIVDKGIPVVTFDSNPDLQNIPGVTLTSQDDEALARLTLDNLIKEKGENAKIIYLWVDGFPPMVRRNNVYQEYLKKYPGIVEVERFGVAAGDTSVQTQNAVSAMLTKHKKGEVDAVFAAWDAFAIGATRAIKEAGRDEIQIYGIDVSNSDLQLLQMDESPWVSTAAVDPKMIGAVNVRILLNKIAGEETPQTYDMEANLITQEKLKESTEPVNMVNLSKIVPGWGETDAFLTDWMKALKDAYKK</sequence>
<gene>
    <name evidence="4" type="ORF">GCM10008933_42810</name>
</gene>